<evidence type="ECO:0000256" key="2">
    <source>
        <dbReference type="ARBA" id="ARBA00006464"/>
    </source>
</evidence>
<dbReference type="NCBIfam" id="TIGR03025">
    <property type="entry name" value="EPS_sugtrans"/>
    <property type="match status" value="1"/>
</dbReference>
<keyword evidence="4 7" id="KW-0812">Transmembrane</keyword>
<feature type="domain" description="Bacterial sugar transferase" evidence="8">
    <location>
        <begin position="278"/>
        <end position="462"/>
    </location>
</feature>
<name>A0ABV2TQL7_9RHOO</name>
<evidence type="ECO:0000256" key="3">
    <source>
        <dbReference type="ARBA" id="ARBA00022679"/>
    </source>
</evidence>
<feature type="transmembrane region" description="Helical" evidence="7">
    <location>
        <begin position="50"/>
        <end position="68"/>
    </location>
</feature>
<feature type="transmembrane region" description="Helical" evidence="7">
    <location>
        <begin position="20"/>
        <end position="44"/>
    </location>
</feature>
<dbReference type="InterPro" id="IPR003362">
    <property type="entry name" value="Bact_transf"/>
</dbReference>
<dbReference type="Proteomes" id="UP001549691">
    <property type="component" value="Unassembled WGS sequence"/>
</dbReference>
<dbReference type="GO" id="GO:0089702">
    <property type="term" value="F:undecaprenyl-phosphate glucose phosphotransferase activity"/>
    <property type="evidence" value="ECO:0007669"/>
    <property type="project" value="UniProtKB-EC"/>
</dbReference>
<evidence type="ECO:0000256" key="4">
    <source>
        <dbReference type="ARBA" id="ARBA00022692"/>
    </source>
</evidence>
<sequence>MLANLERQKFGSMLRARLTLTSAIEMFLDPLVAVGCLLGVGLYYGETLDAQYLILSLLVFSLTFPGSLKLLDAPRRIARTAVMNWTALAGLLLVFGYATGYERFFPDCVIFGWVGSTYVVLLVSQLSLRYALPQLLANRETATAVIVGANPLGGILALQLDAARHSGIRFLGYFDDRSPERLSNAKGEVPAPLLGKLNELSAYIKAHRVDHVYLALPMATQPRILNLLDEMKDTTASIFFVPDIFVTDLIQGRMESINGMPVVAVCETPFTGLNGVIKRTSDIVLSSLILLLIWPIMLVCALCVKLSSPGPIIFRQRRYGLDGREIVVYKFRSMGVCEDGDVVTQATKDDMRVTRFGAFARKTSLDELPQFINVLQGRMSIVGPRPHAVAHNELYRTQIKGYMIRHKVKPGITGWAQVNGCRGETETVEKMERRIAFDLEYLRNWTLSLDLWIIVKTAGQVLRGSEAY</sequence>
<dbReference type="RefSeq" id="WP_354602680.1">
    <property type="nucleotide sequence ID" value="NZ_JBEWZI010000031.1"/>
</dbReference>
<gene>
    <name evidence="9" type="ORF">ABXR19_18695</name>
</gene>
<keyword evidence="6 7" id="KW-0472">Membrane</keyword>
<feature type="transmembrane region" description="Helical" evidence="7">
    <location>
        <begin position="110"/>
        <end position="132"/>
    </location>
</feature>
<dbReference type="NCBIfam" id="TIGR03023">
    <property type="entry name" value="WcaJ_sugtrans"/>
    <property type="match status" value="1"/>
</dbReference>
<protein>
    <submittedName>
        <fullName evidence="9">Undecaprenyl-phosphate glucose phosphotransferase</fullName>
        <ecNumber evidence="9">2.7.8.31</ecNumber>
    </submittedName>
</protein>
<keyword evidence="3 9" id="KW-0808">Transferase</keyword>
<evidence type="ECO:0000313" key="10">
    <source>
        <dbReference type="Proteomes" id="UP001549691"/>
    </source>
</evidence>
<evidence type="ECO:0000256" key="1">
    <source>
        <dbReference type="ARBA" id="ARBA00004141"/>
    </source>
</evidence>
<dbReference type="InterPro" id="IPR017475">
    <property type="entry name" value="EPS_sugar_tfrase"/>
</dbReference>
<dbReference type="Gene3D" id="3.40.50.720">
    <property type="entry name" value="NAD(P)-binding Rossmann-like Domain"/>
    <property type="match status" value="1"/>
</dbReference>
<feature type="transmembrane region" description="Helical" evidence="7">
    <location>
        <begin position="80"/>
        <end position="98"/>
    </location>
</feature>
<keyword evidence="5 7" id="KW-1133">Transmembrane helix</keyword>
<dbReference type="PANTHER" id="PTHR30576">
    <property type="entry name" value="COLANIC BIOSYNTHESIS UDP-GLUCOSE LIPID CARRIER TRANSFERASE"/>
    <property type="match status" value="1"/>
</dbReference>
<evidence type="ECO:0000256" key="7">
    <source>
        <dbReference type="SAM" id="Phobius"/>
    </source>
</evidence>
<reference evidence="9 10" key="1">
    <citation type="submission" date="2024-07" db="EMBL/GenBank/DDBJ databases">
        <title>Uliginosibacterium flavum JJ3220;KACC:17644.</title>
        <authorList>
            <person name="Kim M.K."/>
        </authorList>
    </citation>
    <scope>NUCLEOTIDE SEQUENCE [LARGE SCALE GENOMIC DNA]</scope>
    <source>
        <strain evidence="9 10">KACC:17644</strain>
    </source>
</reference>
<keyword evidence="10" id="KW-1185">Reference proteome</keyword>
<comment type="subcellular location">
    <subcellularLocation>
        <location evidence="1">Membrane</location>
        <topology evidence="1">Multi-pass membrane protein</topology>
    </subcellularLocation>
</comment>
<dbReference type="InterPro" id="IPR017473">
    <property type="entry name" value="Undecaprenyl-P_gluc_Ptfrase"/>
</dbReference>
<evidence type="ECO:0000256" key="6">
    <source>
        <dbReference type="ARBA" id="ARBA00023136"/>
    </source>
</evidence>
<dbReference type="PANTHER" id="PTHR30576:SF21">
    <property type="entry name" value="UDP-GLUCOSE:UNDECAPRENYL-PHOSPHATE GLUCOSE-1-PHOSPHATE TRANSFERASE"/>
    <property type="match status" value="1"/>
</dbReference>
<dbReference type="Pfam" id="PF02397">
    <property type="entry name" value="Bac_transf"/>
    <property type="match status" value="1"/>
</dbReference>
<dbReference type="Pfam" id="PF13727">
    <property type="entry name" value="CoA_binding_3"/>
    <property type="match status" value="1"/>
</dbReference>
<evidence type="ECO:0000256" key="5">
    <source>
        <dbReference type="ARBA" id="ARBA00022989"/>
    </source>
</evidence>
<comment type="similarity">
    <text evidence="2">Belongs to the bacterial sugar transferase family.</text>
</comment>
<evidence type="ECO:0000313" key="9">
    <source>
        <dbReference type="EMBL" id="MET7016221.1"/>
    </source>
</evidence>
<dbReference type="EC" id="2.7.8.31" evidence="9"/>
<dbReference type="SUPFAM" id="SSF51735">
    <property type="entry name" value="NAD(P)-binding Rossmann-fold domains"/>
    <property type="match status" value="1"/>
</dbReference>
<comment type="caution">
    <text evidence="9">The sequence shown here is derived from an EMBL/GenBank/DDBJ whole genome shotgun (WGS) entry which is preliminary data.</text>
</comment>
<accession>A0ABV2TQL7</accession>
<feature type="transmembrane region" description="Helical" evidence="7">
    <location>
        <begin position="283"/>
        <end position="307"/>
    </location>
</feature>
<proteinExistence type="inferred from homology"/>
<evidence type="ECO:0000259" key="8">
    <source>
        <dbReference type="Pfam" id="PF02397"/>
    </source>
</evidence>
<dbReference type="EMBL" id="JBEWZI010000031">
    <property type="protein sequence ID" value="MET7016221.1"/>
    <property type="molecule type" value="Genomic_DNA"/>
</dbReference>
<organism evidence="9 10">
    <name type="scientific">Uliginosibacterium flavum</name>
    <dbReference type="NCBI Taxonomy" id="1396831"/>
    <lineage>
        <taxon>Bacteria</taxon>
        <taxon>Pseudomonadati</taxon>
        <taxon>Pseudomonadota</taxon>
        <taxon>Betaproteobacteria</taxon>
        <taxon>Rhodocyclales</taxon>
        <taxon>Zoogloeaceae</taxon>
        <taxon>Uliginosibacterium</taxon>
    </lineage>
</organism>
<dbReference type="InterPro" id="IPR036291">
    <property type="entry name" value="NAD(P)-bd_dom_sf"/>
</dbReference>